<protein>
    <submittedName>
        <fullName evidence="1">Uncharacterized protein</fullName>
    </submittedName>
</protein>
<proteinExistence type="predicted"/>
<comment type="caution">
    <text evidence="1">The sequence shown here is derived from an EMBL/GenBank/DDBJ whole genome shotgun (WGS) entry which is preliminary data.</text>
</comment>
<dbReference type="RefSeq" id="WP_101465085.1">
    <property type="nucleotide sequence ID" value="NZ_PJMW01000002.1"/>
</dbReference>
<dbReference type="EMBL" id="PJMW01000002">
    <property type="protein sequence ID" value="PKV78679.1"/>
    <property type="molecule type" value="Genomic_DNA"/>
</dbReference>
<name>A0A2N3VAN1_9NOCA</name>
<dbReference type="AlphaFoldDB" id="A0A2N3VAN1"/>
<evidence type="ECO:0000313" key="1">
    <source>
        <dbReference type="EMBL" id="PKV78679.1"/>
    </source>
</evidence>
<dbReference type="OrthoDB" id="3700985at2"/>
<sequence length="78" mass="8644">MNEIEYVFGTGDAVVHHWTSHDELADTSILDGLWIDYDTGVDHDTFLPDIPLATADHRTVLAEEPAGTLSRPPWLDGN</sequence>
<dbReference type="Proteomes" id="UP000233766">
    <property type="component" value="Unassembled WGS sequence"/>
</dbReference>
<keyword evidence="2" id="KW-1185">Reference proteome</keyword>
<evidence type="ECO:0000313" key="2">
    <source>
        <dbReference type="Proteomes" id="UP000233766"/>
    </source>
</evidence>
<reference evidence="1 2" key="1">
    <citation type="submission" date="2017-12" db="EMBL/GenBank/DDBJ databases">
        <title>Sequencing the genomes of 1000 Actinobacteria strains.</title>
        <authorList>
            <person name="Klenk H.-P."/>
        </authorList>
    </citation>
    <scope>NUCLEOTIDE SEQUENCE [LARGE SCALE GENOMIC DNA]</scope>
    <source>
        <strain evidence="1 2">DSM 44489</strain>
    </source>
</reference>
<accession>A0A2N3VAN1</accession>
<organism evidence="1 2">
    <name type="scientific">Nocardia fluminea</name>
    <dbReference type="NCBI Taxonomy" id="134984"/>
    <lineage>
        <taxon>Bacteria</taxon>
        <taxon>Bacillati</taxon>
        <taxon>Actinomycetota</taxon>
        <taxon>Actinomycetes</taxon>
        <taxon>Mycobacteriales</taxon>
        <taxon>Nocardiaceae</taxon>
        <taxon>Nocardia</taxon>
    </lineage>
</organism>
<gene>
    <name evidence="1" type="ORF">ATK86_3058</name>
</gene>